<dbReference type="EMBL" id="BPLR01002179">
    <property type="protein sequence ID" value="GIX71006.1"/>
    <property type="molecule type" value="Genomic_DNA"/>
</dbReference>
<dbReference type="Proteomes" id="UP001054945">
    <property type="component" value="Unassembled WGS sequence"/>
</dbReference>
<reference evidence="1 2" key="1">
    <citation type="submission" date="2021-06" db="EMBL/GenBank/DDBJ databases">
        <title>Caerostris extrusa draft genome.</title>
        <authorList>
            <person name="Kono N."/>
            <person name="Arakawa K."/>
        </authorList>
    </citation>
    <scope>NUCLEOTIDE SEQUENCE [LARGE SCALE GENOMIC DNA]</scope>
</reference>
<name>A0AAV4MHT4_CAEEX</name>
<organism evidence="1 2">
    <name type="scientific">Caerostris extrusa</name>
    <name type="common">Bark spider</name>
    <name type="synonym">Caerostris bankana</name>
    <dbReference type="NCBI Taxonomy" id="172846"/>
    <lineage>
        <taxon>Eukaryota</taxon>
        <taxon>Metazoa</taxon>
        <taxon>Ecdysozoa</taxon>
        <taxon>Arthropoda</taxon>
        <taxon>Chelicerata</taxon>
        <taxon>Arachnida</taxon>
        <taxon>Araneae</taxon>
        <taxon>Araneomorphae</taxon>
        <taxon>Entelegynae</taxon>
        <taxon>Araneoidea</taxon>
        <taxon>Araneidae</taxon>
        <taxon>Caerostris</taxon>
    </lineage>
</organism>
<keyword evidence="2" id="KW-1185">Reference proteome</keyword>
<comment type="caution">
    <text evidence="1">The sequence shown here is derived from an EMBL/GenBank/DDBJ whole genome shotgun (WGS) entry which is preliminary data.</text>
</comment>
<evidence type="ECO:0000313" key="2">
    <source>
        <dbReference type="Proteomes" id="UP001054945"/>
    </source>
</evidence>
<evidence type="ECO:0000313" key="1">
    <source>
        <dbReference type="EMBL" id="GIX71006.1"/>
    </source>
</evidence>
<protein>
    <submittedName>
        <fullName evidence="1">Uncharacterized protein</fullName>
    </submittedName>
</protein>
<accession>A0AAV4MHT4</accession>
<dbReference type="AlphaFoldDB" id="A0AAV4MHT4"/>
<sequence length="87" mass="9665">MIIADCRQYRVVTDTDGIKRSISLAIITAIIVKNHNAPEIWRRNRITTKEGASASLFDPISCVTASSRGHQPPHNRRLSIHDAIFAA</sequence>
<proteinExistence type="predicted"/>
<gene>
    <name evidence="1" type="ORF">CEXT_271291</name>
</gene>